<evidence type="ECO:0000256" key="1">
    <source>
        <dbReference type="SAM" id="MobiDB-lite"/>
    </source>
</evidence>
<proteinExistence type="predicted"/>
<keyword evidence="3" id="KW-1185">Reference proteome</keyword>
<evidence type="ECO:0000313" key="2">
    <source>
        <dbReference type="EMBL" id="KAL2621259.1"/>
    </source>
</evidence>
<sequence>MLGSIPRHNGRSARFRTEFWWARSFPCRGQLPSRQRVLTLHLLNEAAKGQASSWFLTLSACLEFITLCPTLQRQKFEHFRYVDEARWAAEKAAWHLLASSQSIRAWMDWEDAKSFMEEINLRRRFRSYWAWLWASGTVKHVLNRKSPDLTAPFNEDQITGVPSSAEADSEGESSHTDRNDRAGLEDVTESKLNSMMTSAGAE</sequence>
<protein>
    <submittedName>
        <fullName evidence="2">Uncharacterized protein</fullName>
    </submittedName>
</protein>
<dbReference type="Proteomes" id="UP001605036">
    <property type="component" value="Unassembled WGS sequence"/>
</dbReference>
<name>A0ABD1Y7C7_9MARC</name>
<accession>A0ABD1Y7C7</accession>
<organism evidence="2 3">
    <name type="scientific">Riccia fluitans</name>
    <dbReference type="NCBI Taxonomy" id="41844"/>
    <lineage>
        <taxon>Eukaryota</taxon>
        <taxon>Viridiplantae</taxon>
        <taxon>Streptophyta</taxon>
        <taxon>Embryophyta</taxon>
        <taxon>Marchantiophyta</taxon>
        <taxon>Marchantiopsida</taxon>
        <taxon>Marchantiidae</taxon>
        <taxon>Marchantiales</taxon>
        <taxon>Ricciaceae</taxon>
        <taxon>Riccia</taxon>
    </lineage>
</organism>
<dbReference type="EMBL" id="JBHFFA010000006">
    <property type="protein sequence ID" value="KAL2621259.1"/>
    <property type="molecule type" value="Genomic_DNA"/>
</dbReference>
<evidence type="ECO:0000313" key="3">
    <source>
        <dbReference type="Proteomes" id="UP001605036"/>
    </source>
</evidence>
<comment type="caution">
    <text evidence="2">The sequence shown here is derived from an EMBL/GenBank/DDBJ whole genome shotgun (WGS) entry which is preliminary data.</text>
</comment>
<reference evidence="2 3" key="1">
    <citation type="submission" date="2024-09" db="EMBL/GenBank/DDBJ databases">
        <title>Chromosome-scale assembly of Riccia fluitans.</title>
        <authorList>
            <person name="Paukszto L."/>
            <person name="Sawicki J."/>
            <person name="Karawczyk K."/>
            <person name="Piernik-Szablinska J."/>
            <person name="Szczecinska M."/>
            <person name="Mazdziarz M."/>
        </authorList>
    </citation>
    <scope>NUCLEOTIDE SEQUENCE [LARGE SCALE GENOMIC DNA]</scope>
    <source>
        <strain evidence="2">Rf_01</strain>
        <tissue evidence="2">Aerial parts of the thallus</tissue>
    </source>
</reference>
<dbReference type="AlphaFoldDB" id="A0ABD1Y7C7"/>
<feature type="region of interest" description="Disordered" evidence="1">
    <location>
        <begin position="152"/>
        <end position="202"/>
    </location>
</feature>
<feature type="compositionally biased region" description="Polar residues" evidence="1">
    <location>
        <begin position="190"/>
        <end position="202"/>
    </location>
</feature>
<gene>
    <name evidence="2" type="ORF">R1flu_001464</name>
</gene>
<feature type="compositionally biased region" description="Basic and acidic residues" evidence="1">
    <location>
        <begin position="172"/>
        <end position="184"/>
    </location>
</feature>